<dbReference type="Proteomes" id="UP001242045">
    <property type="component" value="Unassembled WGS sequence"/>
</dbReference>
<evidence type="ECO:0008006" key="3">
    <source>
        <dbReference type="Google" id="ProtNLM"/>
    </source>
</evidence>
<evidence type="ECO:0000313" key="1">
    <source>
        <dbReference type="EMBL" id="MDP9895946.1"/>
    </source>
</evidence>
<organism evidence="1 2">
    <name type="scientific">Variovorax boronicumulans</name>
    <dbReference type="NCBI Taxonomy" id="436515"/>
    <lineage>
        <taxon>Bacteria</taxon>
        <taxon>Pseudomonadati</taxon>
        <taxon>Pseudomonadota</taxon>
        <taxon>Betaproteobacteria</taxon>
        <taxon>Burkholderiales</taxon>
        <taxon>Comamonadaceae</taxon>
        <taxon>Variovorax</taxon>
    </lineage>
</organism>
<dbReference type="EMBL" id="JAUSRD010000015">
    <property type="protein sequence ID" value="MDP9895946.1"/>
    <property type="molecule type" value="Genomic_DNA"/>
</dbReference>
<protein>
    <recommendedName>
        <fullName evidence="3">Ig-like domain-containing protein</fullName>
    </recommendedName>
</protein>
<dbReference type="AlphaFoldDB" id="A0AAW8D806"/>
<accession>A0AAW8D806</accession>
<dbReference type="Pfam" id="PF17957">
    <property type="entry name" value="Big_7"/>
    <property type="match status" value="1"/>
</dbReference>
<sequence length="625" mass="65811">MRTSFSLVAGARRLGVVLGCCAVFFGPAAAWAGLNEVGKATPSVHRLKLFVDPVLADGIGAAEAGRRLAQYVADVNTVFTRETVRSFVFDPVNDLQLIAPAEAPACSHNGLVNGEIAVCISKSARGYSHGGLAASWTFPQKGVAWNLNWIAIHDPLRLSRDITKAAPESTEKDYLGRQLKTLLHELEHVFGAGAGEYYNASAVKDTTGTAPQADLALMSDTDRYWWTRQNWRLDPLLGTVFEQRRDPATNRVITLNMIRFTAGTKANINTDWSDWPKYGTSKFMAGTTATQVRITDRGTGAALPGAQVSVWRNAGTSTEQPMVLLAQGVVDEAGRFSFDWACGFTCFNSAKSTLLVKASAPGRSPTASWFTIFDAFEQKAVKGQSTFTIDMSLGGVDNVPPTVSVSAPAMATLGQPVTIAPAVVDNVGVWGVKVAGADGIPICTFEAPPFTCTWTPMTPGMQTIRVIGVDAAGNSAMATANVMVNAPADVAPPVVSVAVPAATGVSRTTTLSAAAQANSGIAELQFIVDGKTLCTVKAAPYTCNWTPGAAGYASIEARAVDAMGNIASVSANMQVNAQIMPYRALALKEGEKDVSEQLMTQAAAPAAVAVPKVRTAVASRDRSGS</sequence>
<comment type="caution">
    <text evidence="1">The sequence shown here is derived from an EMBL/GenBank/DDBJ whole genome shotgun (WGS) entry which is preliminary data.</text>
</comment>
<evidence type="ECO:0000313" key="2">
    <source>
        <dbReference type="Proteomes" id="UP001242045"/>
    </source>
</evidence>
<name>A0AAW8D806_9BURK</name>
<dbReference type="RefSeq" id="WP_307686441.1">
    <property type="nucleotide sequence ID" value="NZ_JAUSRD010000015.1"/>
</dbReference>
<gene>
    <name evidence="1" type="ORF">J2W31_005073</name>
</gene>
<proteinExistence type="predicted"/>
<dbReference type="Gene3D" id="2.60.40.10">
    <property type="entry name" value="Immunoglobulins"/>
    <property type="match status" value="2"/>
</dbReference>
<reference evidence="1" key="1">
    <citation type="submission" date="2023-07" db="EMBL/GenBank/DDBJ databases">
        <title>Sorghum-associated microbial communities from plants grown in Nebraska, USA.</title>
        <authorList>
            <person name="Schachtman D."/>
        </authorList>
    </citation>
    <scope>NUCLEOTIDE SEQUENCE</scope>
    <source>
        <strain evidence="1">DS3754</strain>
    </source>
</reference>
<dbReference type="InterPro" id="IPR013783">
    <property type="entry name" value="Ig-like_fold"/>
</dbReference>